<evidence type="ECO:0000256" key="1">
    <source>
        <dbReference type="SAM" id="MobiDB-lite"/>
    </source>
</evidence>
<feature type="compositionally biased region" description="Basic and acidic residues" evidence="1">
    <location>
        <begin position="1"/>
        <end position="12"/>
    </location>
</feature>
<sequence>MMVKDKPKEPQKKQRGHNNNQRKGKGKANLHRPYPQQYRIPKLEPSAVESVFNEARTLMKLTAKEQEKMDRILPGN</sequence>
<organism evidence="2 3">
    <name type="scientific">Austropuccinia psidii MF-1</name>
    <dbReference type="NCBI Taxonomy" id="1389203"/>
    <lineage>
        <taxon>Eukaryota</taxon>
        <taxon>Fungi</taxon>
        <taxon>Dikarya</taxon>
        <taxon>Basidiomycota</taxon>
        <taxon>Pucciniomycotina</taxon>
        <taxon>Pucciniomycetes</taxon>
        <taxon>Pucciniales</taxon>
        <taxon>Sphaerophragmiaceae</taxon>
        <taxon>Austropuccinia</taxon>
    </lineage>
</organism>
<name>A0A9Q3PU14_9BASI</name>
<accession>A0A9Q3PU14</accession>
<dbReference type="AlphaFoldDB" id="A0A9Q3PU14"/>
<comment type="caution">
    <text evidence="2">The sequence shown here is derived from an EMBL/GenBank/DDBJ whole genome shotgun (WGS) entry which is preliminary data.</text>
</comment>
<evidence type="ECO:0000313" key="3">
    <source>
        <dbReference type="Proteomes" id="UP000765509"/>
    </source>
</evidence>
<keyword evidence="3" id="KW-1185">Reference proteome</keyword>
<reference evidence="2" key="1">
    <citation type="submission" date="2021-03" db="EMBL/GenBank/DDBJ databases">
        <title>Draft genome sequence of rust myrtle Austropuccinia psidii MF-1, a brazilian biotype.</title>
        <authorList>
            <person name="Quecine M.C."/>
            <person name="Pachon D.M.R."/>
            <person name="Bonatelli M.L."/>
            <person name="Correr F.H."/>
            <person name="Franceschini L.M."/>
            <person name="Leite T.F."/>
            <person name="Margarido G.R.A."/>
            <person name="Almeida C.A."/>
            <person name="Ferrarezi J.A."/>
            <person name="Labate C.A."/>
        </authorList>
    </citation>
    <scope>NUCLEOTIDE SEQUENCE</scope>
    <source>
        <strain evidence="2">MF-1</strain>
    </source>
</reference>
<feature type="compositionally biased region" description="Basic residues" evidence="1">
    <location>
        <begin position="13"/>
        <end position="30"/>
    </location>
</feature>
<evidence type="ECO:0000313" key="2">
    <source>
        <dbReference type="EMBL" id="MBW0574084.1"/>
    </source>
</evidence>
<gene>
    <name evidence="2" type="ORF">O181_113799</name>
</gene>
<protein>
    <submittedName>
        <fullName evidence="2">Uncharacterized protein</fullName>
    </submittedName>
</protein>
<proteinExistence type="predicted"/>
<dbReference type="EMBL" id="AVOT02093452">
    <property type="protein sequence ID" value="MBW0574084.1"/>
    <property type="molecule type" value="Genomic_DNA"/>
</dbReference>
<dbReference type="Proteomes" id="UP000765509">
    <property type="component" value="Unassembled WGS sequence"/>
</dbReference>
<feature type="region of interest" description="Disordered" evidence="1">
    <location>
        <begin position="1"/>
        <end position="34"/>
    </location>
</feature>